<evidence type="ECO:0000313" key="4">
    <source>
        <dbReference type="Proteomes" id="UP001165079"/>
    </source>
</evidence>
<feature type="transmembrane region" description="Helical" evidence="2">
    <location>
        <begin position="43"/>
        <end position="62"/>
    </location>
</feature>
<feature type="compositionally biased region" description="Basic and acidic residues" evidence="1">
    <location>
        <begin position="254"/>
        <end position="271"/>
    </location>
</feature>
<keyword evidence="4" id="KW-1185">Reference proteome</keyword>
<keyword evidence="2" id="KW-0812">Transmembrane</keyword>
<keyword evidence="2" id="KW-0472">Membrane</keyword>
<gene>
    <name evidence="3" type="ORF">Afil01_18070</name>
</gene>
<feature type="transmembrane region" description="Helical" evidence="2">
    <location>
        <begin position="223"/>
        <end position="241"/>
    </location>
</feature>
<dbReference type="EMBL" id="BSTX01000001">
    <property type="protein sequence ID" value="GLZ77000.1"/>
    <property type="molecule type" value="Genomic_DNA"/>
</dbReference>
<dbReference type="Proteomes" id="UP001165079">
    <property type="component" value="Unassembled WGS sequence"/>
</dbReference>
<evidence type="ECO:0000256" key="1">
    <source>
        <dbReference type="SAM" id="MobiDB-lite"/>
    </source>
</evidence>
<feature type="region of interest" description="Disordered" evidence="1">
    <location>
        <begin position="250"/>
        <end position="271"/>
    </location>
</feature>
<comment type="caution">
    <text evidence="3">The sequence shown here is derived from an EMBL/GenBank/DDBJ whole genome shotgun (WGS) entry which is preliminary data.</text>
</comment>
<evidence type="ECO:0000256" key="2">
    <source>
        <dbReference type="SAM" id="Phobius"/>
    </source>
</evidence>
<organism evidence="3 4">
    <name type="scientific">Actinorhabdospora filicis</name>
    <dbReference type="NCBI Taxonomy" id="1785913"/>
    <lineage>
        <taxon>Bacteria</taxon>
        <taxon>Bacillati</taxon>
        <taxon>Actinomycetota</taxon>
        <taxon>Actinomycetes</taxon>
        <taxon>Micromonosporales</taxon>
        <taxon>Micromonosporaceae</taxon>
        <taxon>Actinorhabdospora</taxon>
    </lineage>
</organism>
<sequence length="271" mass="29149">MTPEALAAALLARLDPGDALRYRVTLIQNASRAAARLAAPVGWVPWLGVAANLAVAAILYYVIDLDRLVELVIYGVCAFAVVVGLLRVLRERPEPTPVIGGDVPELAGRLLTATRDAYVTARRGRHLLAHAYAQAAIVRTYVEEDGHLSVADPGHLGERVHRLLHDACDDPDVAPGVLARYARAQELVGGNAPSGVVLGNARTLLVLGYMPGFVWILADTPGFPVGLSPLIAQVFVIFLGIRRATRCRLSDPTTPDRVRAELPPDLRHLIP</sequence>
<keyword evidence="2" id="KW-1133">Transmembrane helix</keyword>
<feature type="transmembrane region" description="Helical" evidence="2">
    <location>
        <begin position="71"/>
        <end position="89"/>
    </location>
</feature>
<evidence type="ECO:0000313" key="3">
    <source>
        <dbReference type="EMBL" id="GLZ77000.1"/>
    </source>
</evidence>
<reference evidence="3" key="1">
    <citation type="submission" date="2023-03" db="EMBL/GenBank/DDBJ databases">
        <title>Actinorhabdospora filicis NBRC 111898.</title>
        <authorList>
            <person name="Ichikawa N."/>
            <person name="Sato H."/>
            <person name="Tonouchi N."/>
        </authorList>
    </citation>
    <scope>NUCLEOTIDE SEQUENCE</scope>
    <source>
        <strain evidence="3">NBRC 111898</strain>
    </source>
</reference>
<name>A0A9W6W9V4_9ACTN</name>
<protein>
    <submittedName>
        <fullName evidence="3">Uncharacterized protein</fullName>
    </submittedName>
</protein>
<proteinExistence type="predicted"/>
<dbReference type="RefSeq" id="WP_285662138.1">
    <property type="nucleotide sequence ID" value="NZ_BSTX01000001.1"/>
</dbReference>
<dbReference type="AlphaFoldDB" id="A0A9W6W9V4"/>
<accession>A0A9W6W9V4</accession>